<sequence>MLLSVCTLLSALCSGVGQITQSCDTEAFSYNSSSSTSLQSLLYLLITPLMSSLSTRVPSHMDTMLPALCSLFTALSCVSGVTVVTQKPPVLTLTPGQTATMDCNLGTVTDYSARWYKQVPGGVPQYVLKNHQGSPSYGSGFSSPKFTSTRSSNSDYKLIIRTKLIVSDAALPVPVLTVLPPSSEELKSNKATLVCLASDMSVGFADVRWLVNGNSVTSGVITGSVQQQDNKKFTLSSYLTIDSSEWDNSKVITCEVSAGGKAASVKINKSECSE</sequence>
<dbReference type="InterPro" id="IPR003597">
    <property type="entry name" value="Ig_C1-set"/>
</dbReference>
<feature type="signal peptide" evidence="3">
    <location>
        <begin position="1"/>
        <end position="17"/>
    </location>
</feature>
<evidence type="ECO:0000256" key="2">
    <source>
        <dbReference type="ARBA" id="ARBA00023319"/>
    </source>
</evidence>
<proteinExistence type="predicted"/>
<evidence type="ECO:0000313" key="6">
    <source>
        <dbReference type="Proteomes" id="UP000824219"/>
    </source>
</evidence>
<organism evidence="5 6">
    <name type="scientific">Hemibagrus wyckioides</name>
    <dbReference type="NCBI Taxonomy" id="337641"/>
    <lineage>
        <taxon>Eukaryota</taxon>
        <taxon>Metazoa</taxon>
        <taxon>Chordata</taxon>
        <taxon>Craniata</taxon>
        <taxon>Vertebrata</taxon>
        <taxon>Euteleostomi</taxon>
        <taxon>Actinopterygii</taxon>
        <taxon>Neopterygii</taxon>
        <taxon>Teleostei</taxon>
        <taxon>Ostariophysi</taxon>
        <taxon>Siluriformes</taxon>
        <taxon>Bagridae</taxon>
        <taxon>Hemibagrus</taxon>
    </lineage>
</organism>
<dbReference type="Proteomes" id="UP000824219">
    <property type="component" value="Linkage Group LG28"/>
</dbReference>
<dbReference type="InterPro" id="IPR036179">
    <property type="entry name" value="Ig-like_dom_sf"/>
</dbReference>
<evidence type="ECO:0000256" key="3">
    <source>
        <dbReference type="SAM" id="SignalP"/>
    </source>
</evidence>
<evidence type="ECO:0000256" key="1">
    <source>
        <dbReference type="ARBA" id="ARBA00023157"/>
    </source>
</evidence>
<dbReference type="OrthoDB" id="8908372at2759"/>
<dbReference type="Gene3D" id="2.60.40.10">
    <property type="entry name" value="Immunoglobulins"/>
    <property type="match status" value="2"/>
</dbReference>
<reference evidence="5 6" key="1">
    <citation type="submission" date="2021-06" db="EMBL/GenBank/DDBJ databases">
        <title>Chromosome-level genome assembly of the red-tail catfish (Hemibagrus wyckioides).</title>
        <authorList>
            <person name="Shao F."/>
        </authorList>
    </citation>
    <scope>NUCLEOTIDE SEQUENCE [LARGE SCALE GENOMIC DNA]</scope>
    <source>
        <strain evidence="5">EC202008001</strain>
        <tissue evidence="5">Blood</tissue>
    </source>
</reference>
<dbReference type="Pfam" id="PF07654">
    <property type="entry name" value="C1-set"/>
    <property type="match status" value="1"/>
</dbReference>
<keyword evidence="2" id="KW-0393">Immunoglobulin domain</keyword>
<dbReference type="EMBL" id="JAHKSW010000028">
    <property type="protein sequence ID" value="KAG7314406.1"/>
    <property type="molecule type" value="Genomic_DNA"/>
</dbReference>
<keyword evidence="3" id="KW-0732">Signal</keyword>
<feature type="domain" description="Ig-like" evidence="4">
    <location>
        <begin position="174"/>
        <end position="268"/>
    </location>
</feature>
<dbReference type="CDD" id="cd07699">
    <property type="entry name" value="IgC1_L"/>
    <property type="match status" value="1"/>
</dbReference>
<gene>
    <name evidence="5" type="ORF">KOW79_021709</name>
</gene>
<dbReference type="InterPro" id="IPR013783">
    <property type="entry name" value="Ig-like_fold"/>
</dbReference>
<comment type="caution">
    <text evidence="5">The sequence shown here is derived from an EMBL/GenBank/DDBJ whole genome shotgun (WGS) entry which is preliminary data.</text>
</comment>
<name>A0A9D3S7S5_9TELE</name>
<dbReference type="SUPFAM" id="SSF48726">
    <property type="entry name" value="Immunoglobulin"/>
    <property type="match status" value="2"/>
</dbReference>
<dbReference type="AlphaFoldDB" id="A0A9D3S7S5"/>
<dbReference type="InterPro" id="IPR007110">
    <property type="entry name" value="Ig-like_dom"/>
</dbReference>
<feature type="chain" id="PRO_5038362849" description="Ig-like domain-containing protein" evidence="3">
    <location>
        <begin position="18"/>
        <end position="274"/>
    </location>
</feature>
<evidence type="ECO:0000313" key="5">
    <source>
        <dbReference type="EMBL" id="KAG7314406.1"/>
    </source>
</evidence>
<dbReference type="FunFam" id="2.60.40.10:FF:000283">
    <property type="entry name" value="Immunoglobulin kappa constant"/>
    <property type="match status" value="1"/>
</dbReference>
<dbReference type="InterPro" id="IPR050380">
    <property type="entry name" value="Immune_Resp_Modulators"/>
</dbReference>
<evidence type="ECO:0000259" key="4">
    <source>
        <dbReference type="PROSITE" id="PS50835"/>
    </source>
</evidence>
<accession>A0A9D3S7S5</accession>
<dbReference type="PROSITE" id="PS50835">
    <property type="entry name" value="IG_LIKE"/>
    <property type="match status" value="1"/>
</dbReference>
<keyword evidence="6" id="KW-1185">Reference proteome</keyword>
<dbReference type="SMART" id="SM00407">
    <property type="entry name" value="IGc1"/>
    <property type="match status" value="1"/>
</dbReference>
<dbReference type="PANTHER" id="PTHR23411">
    <property type="entry name" value="TAPASIN"/>
    <property type="match status" value="1"/>
</dbReference>
<keyword evidence="1" id="KW-1015">Disulfide bond</keyword>
<protein>
    <recommendedName>
        <fullName evidence="4">Ig-like domain-containing protein</fullName>
    </recommendedName>
</protein>